<evidence type="ECO:0000313" key="1">
    <source>
        <dbReference type="EMBL" id="EFQ96829.1"/>
    </source>
</evidence>
<proteinExistence type="predicted"/>
<gene>
    <name evidence="1" type="ORF">MGYG_08752</name>
</gene>
<accession>E4V6W3</accession>
<evidence type="ECO:0000313" key="2">
    <source>
        <dbReference type="Proteomes" id="UP000002669"/>
    </source>
</evidence>
<dbReference type="RefSeq" id="XP_003169206.1">
    <property type="nucleotide sequence ID" value="XM_003169158.1"/>
</dbReference>
<organism evidence="2">
    <name type="scientific">Arthroderma gypseum (strain ATCC MYA-4604 / CBS 118893)</name>
    <name type="common">Microsporum gypseum</name>
    <dbReference type="NCBI Taxonomy" id="535722"/>
    <lineage>
        <taxon>Eukaryota</taxon>
        <taxon>Fungi</taxon>
        <taxon>Dikarya</taxon>
        <taxon>Ascomycota</taxon>
        <taxon>Pezizomycotina</taxon>
        <taxon>Eurotiomycetes</taxon>
        <taxon>Eurotiomycetidae</taxon>
        <taxon>Onygenales</taxon>
        <taxon>Arthrodermataceae</taxon>
        <taxon>Nannizzia</taxon>
    </lineage>
</organism>
<dbReference type="InParanoid" id="E4V6W3"/>
<keyword evidence="2" id="KW-1185">Reference proteome</keyword>
<dbReference type="Proteomes" id="UP000002669">
    <property type="component" value="Unassembled WGS sequence"/>
</dbReference>
<name>E4V6W3_ARTGP</name>
<dbReference type="HOGENOM" id="CLU_2721737_0_0_1"/>
<dbReference type="GeneID" id="10024347"/>
<dbReference type="EMBL" id="DS989831">
    <property type="protein sequence ID" value="EFQ96829.1"/>
    <property type="molecule type" value="Genomic_DNA"/>
</dbReference>
<reference evidence="2" key="1">
    <citation type="journal article" date="2012" name="MBio">
        <title>Comparative genome analysis of Trichophyton rubrum and related dermatophytes reveals candidate genes involved in infection.</title>
        <authorList>
            <person name="Martinez D.A."/>
            <person name="Oliver B.G."/>
            <person name="Graeser Y."/>
            <person name="Goldberg J.M."/>
            <person name="Li W."/>
            <person name="Martinez-Rossi N.M."/>
            <person name="Monod M."/>
            <person name="Shelest E."/>
            <person name="Barton R.C."/>
            <person name="Birch E."/>
            <person name="Brakhage A.A."/>
            <person name="Chen Z."/>
            <person name="Gurr S.J."/>
            <person name="Heiman D."/>
            <person name="Heitman J."/>
            <person name="Kosti I."/>
            <person name="Rossi A."/>
            <person name="Saif S."/>
            <person name="Samalova M."/>
            <person name="Saunders C.W."/>
            <person name="Shea T."/>
            <person name="Summerbell R.C."/>
            <person name="Xu J."/>
            <person name="Young S."/>
            <person name="Zeng Q."/>
            <person name="Birren B.W."/>
            <person name="Cuomo C.A."/>
            <person name="White T.C."/>
        </authorList>
    </citation>
    <scope>NUCLEOTIDE SEQUENCE [LARGE SCALE GENOMIC DNA]</scope>
    <source>
        <strain evidence="2">ATCC MYA-4604 / CBS 118893</strain>
    </source>
</reference>
<sequence length="72" mass="7263">MAKSTGANPTAAWPALFPLDLGGIAQIGVVGAGQTAAAWPALFSLDLGGIALGPTSSDFCKGYEHITRNFGD</sequence>
<dbReference type="AlphaFoldDB" id="E4V6W3"/>
<protein>
    <submittedName>
        <fullName evidence="1">Uncharacterized protein</fullName>
    </submittedName>
</protein>
<dbReference type="VEuPathDB" id="FungiDB:MGYG_08752"/>